<protein>
    <submittedName>
        <fullName evidence="4">SDR family oxidoreductase</fullName>
    </submittedName>
</protein>
<dbReference type="Pfam" id="PF00106">
    <property type="entry name" value="adh_short"/>
    <property type="match status" value="1"/>
</dbReference>
<proteinExistence type="inferred from homology"/>
<accession>A0ABW5YW44</accession>
<dbReference type="PANTHER" id="PTHR44196:SF1">
    <property type="entry name" value="DEHYDROGENASE_REDUCTASE SDR FAMILY MEMBER 7B"/>
    <property type="match status" value="1"/>
</dbReference>
<dbReference type="PANTHER" id="PTHR44196">
    <property type="entry name" value="DEHYDROGENASE/REDUCTASE SDR FAMILY MEMBER 7B"/>
    <property type="match status" value="1"/>
</dbReference>
<dbReference type="Gene3D" id="3.40.50.720">
    <property type="entry name" value="NAD(P)-binding Rossmann-like Domain"/>
    <property type="match status" value="1"/>
</dbReference>
<comment type="similarity">
    <text evidence="1 3">Belongs to the short-chain dehydrogenases/reductases (SDR) family.</text>
</comment>
<evidence type="ECO:0000313" key="5">
    <source>
        <dbReference type="Proteomes" id="UP001597509"/>
    </source>
</evidence>
<comment type="caution">
    <text evidence="4">The sequence shown here is derived from an EMBL/GenBank/DDBJ whole genome shotgun (WGS) entry which is preliminary data.</text>
</comment>
<reference evidence="5" key="1">
    <citation type="journal article" date="2019" name="Int. J. Syst. Evol. Microbiol.">
        <title>The Global Catalogue of Microorganisms (GCM) 10K type strain sequencing project: providing services to taxonomists for standard genome sequencing and annotation.</title>
        <authorList>
            <consortium name="The Broad Institute Genomics Platform"/>
            <consortium name="The Broad Institute Genome Sequencing Center for Infectious Disease"/>
            <person name="Wu L."/>
            <person name="Ma J."/>
        </authorList>
    </citation>
    <scope>NUCLEOTIDE SEQUENCE [LARGE SCALE GENOMIC DNA]</scope>
    <source>
        <strain evidence="5">KCTC 22209</strain>
    </source>
</reference>
<dbReference type="PRINTS" id="PR00081">
    <property type="entry name" value="GDHRDH"/>
</dbReference>
<dbReference type="PROSITE" id="PS00061">
    <property type="entry name" value="ADH_SHORT"/>
    <property type="match status" value="1"/>
</dbReference>
<dbReference type="PRINTS" id="PR00080">
    <property type="entry name" value="SDRFAMILY"/>
</dbReference>
<dbReference type="SUPFAM" id="SSF51735">
    <property type="entry name" value="NAD(P)-binding Rossmann-fold domains"/>
    <property type="match status" value="1"/>
</dbReference>
<keyword evidence="5" id="KW-1185">Reference proteome</keyword>
<evidence type="ECO:0000313" key="4">
    <source>
        <dbReference type="EMBL" id="MFD2904632.1"/>
    </source>
</evidence>
<dbReference type="Proteomes" id="UP001597509">
    <property type="component" value="Unassembled WGS sequence"/>
</dbReference>
<dbReference type="InterPro" id="IPR036291">
    <property type="entry name" value="NAD(P)-bd_dom_sf"/>
</dbReference>
<organism evidence="4 5">
    <name type="scientific">Sphingobacterium anhuiense</name>
    <dbReference type="NCBI Taxonomy" id="493780"/>
    <lineage>
        <taxon>Bacteria</taxon>
        <taxon>Pseudomonadati</taxon>
        <taxon>Bacteroidota</taxon>
        <taxon>Sphingobacteriia</taxon>
        <taxon>Sphingobacteriales</taxon>
        <taxon>Sphingobacteriaceae</taxon>
        <taxon>Sphingobacterium</taxon>
    </lineage>
</organism>
<dbReference type="InterPro" id="IPR002347">
    <property type="entry name" value="SDR_fam"/>
</dbReference>
<gene>
    <name evidence="4" type="ORF">ACFS6I_11885</name>
</gene>
<sequence>MKKHFKQFISIMELKGKTILITGGTSGIGLEAAKQFLDKGVHVIITGRNQAKLDAAKAMYPGVIPIKSDVASEEEAQLLFKEIEKLGGIDILYNNAGVGVEPSNLGISDVKHLQGATYEMNINYLGVIRLNNLFLDMLKSRPETAIINTTSLLSYVPSLLEATYSSSKTALAFYTTALRAHLGILKSHVKVFELVPPLVATAMTEDRNDPKLSPEELVKALVAGLEKDRFHIRVGSSKLVYILNRIFPKLTFNLVNPKKINPLLKS</sequence>
<evidence type="ECO:0000256" key="3">
    <source>
        <dbReference type="RuleBase" id="RU000363"/>
    </source>
</evidence>
<name>A0ABW5YW44_9SPHI</name>
<evidence type="ECO:0000256" key="2">
    <source>
        <dbReference type="ARBA" id="ARBA00023002"/>
    </source>
</evidence>
<dbReference type="RefSeq" id="WP_380920766.1">
    <property type="nucleotide sequence ID" value="NZ_JBHUPE010000004.1"/>
</dbReference>
<evidence type="ECO:0000256" key="1">
    <source>
        <dbReference type="ARBA" id="ARBA00006484"/>
    </source>
</evidence>
<dbReference type="InterPro" id="IPR020904">
    <property type="entry name" value="Sc_DH/Rdtase_CS"/>
</dbReference>
<dbReference type="EMBL" id="JBHUPE010000004">
    <property type="protein sequence ID" value="MFD2904632.1"/>
    <property type="molecule type" value="Genomic_DNA"/>
</dbReference>
<keyword evidence="2" id="KW-0560">Oxidoreductase</keyword>